<evidence type="ECO:0000313" key="1">
    <source>
        <dbReference type="EMBL" id="JAP42871.1"/>
    </source>
</evidence>
<gene>
    <name evidence="1" type="ORF">TR161647</name>
</gene>
<name>A0A0X3NSL3_SCHSO</name>
<sequence length="108" mass="12231">MTAGAYLFFRLFFPTRVRRPYCPIPLLHGLRGVWTSWGVLRYTPLLPHESSASDGTIPGQTEHSRYNLEGLRCIHLLLSMPTLQDTPGLLDATEPGVSHVRGQFRNRN</sequence>
<dbReference type="EMBL" id="GEEE01010481">
    <property type="protein sequence ID" value="JAP52744.1"/>
    <property type="molecule type" value="Transcribed_RNA"/>
</dbReference>
<organism evidence="1">
    <name type="scientific">Schistocephalus solidus</name>
    <name type="common">Tapeworm</name>
    <dbReference type="NCBI Taxonomy" id="70667"/>
    <lineage>
        <taxon>Eukaryota</taxon>
        <taxon>Metazoa</taxon>
        <taxon>Spiralia</taxon>
        <taxon>Lophotrochozoa</taxon>
        <taxon>Platyhelminthes</taxon>
        <taxon>Cestoda</taxon>
        <taxon>Eucestoda</taxon>
        <taxon>Diphyllobothriidea</taxon>
        <taxon>Diphyllobothriidae</taxon>
        <taxon>Schistocephalus</taxon>
    </lineage>
</organism>
<dbReference type="AlphaFoldDB" id="A0A0X3NSL3"/>
<accession>A0A0X3NSL3</accession>
<proteinExistence type="predicted"/>
<dbReference type="EMBL" id="GEEE01020354">
    <property type="protein sequence ID" value="JAP42871.1"/>
    <property type="molecule type" value="Transcribed_RNA"/>
</dbReference>
<reference evidence="1" key="1">
    <citation type="submission" date="2016-01" db="EMBL/GenBank/DDBJ databases">
        <title>Reference transcriptome for the parasite Schistocephalus solidus: insights into the molecular evolution of parasitism.</title>
        <authorList>
            <person name="Hebert F.O."/>
            <person name="Grambauer S."/>
            <person name="Barber I."/>
            <person name="Landry C.R."/>
            <person name="Aubin-Horth N."/>
        </authorList>
    </citation>
    <scope>NUCLEOTIDE SEQUENCE</scope>
</reference>
<protein>
    <submittedName>
        <fullName evidence="1">Uncharacterized protein</fullName>
    </submittedName>
</protein>